<evidence type="ECO:0000256" key="9">
    <source>
        <dbReference type="PIRSR" id="PIRSR000350-3"/>
    </source>
</evidence>
<evidence type="ECO:0000259" key="12">
    <source>
        <dbReference type="Pfam" id="PF02852"/>
    </source>
</evidence>
<dbReference type="PRINTS" id="PR00368">
    <property type="entry name" value="FADPNR"/>
</dbReference>
<evidence type="ECO:0000256" key="2">
    <source>
        <dbReference type="ARBA" id="ARBA00022630"/>
    </source>
</evidence>
<dbReference type="InterPro" id="IPR023753">
    <property type="entry name" value="FAD/NAD-binding_dom"/>
</dbReference>
<dbReference type="GO" id="GO:0050660">
    <property type="term" value="F:flavin adenine dinucleotide binding"/>
    <property type="evidence" value="ECO:0007669"/>
    <property type="project" value="TreeGrafter"/>
</dbReference>
<proteinExistence type="inferred from homology"/>
<name>S1P1W2_9ENTE</name>
<feature type="active site" description="Proton acceptor" evidence="8">
    <location>
        <position position="430"/>
    </location>
</feature>
<evidence type="ECO:0000256" key="8">
    <source>
        <dbReference type="PIRSR" id="PIRSR000350-2"/>
    </source>
</evidence>
<evidence type="ECO:0000256" key="11">
    <source>
        <dbReference type="RuleBase" id="RU003691"/>
    </source>
</evidence>
<feature type="binding site" evidence="9">
    <location>
        <begin position="166"/>
        <end position="173"/>
    </location>
    <ligand>
        <name>NAD(+)</name>
        <dbReference type="ChEBI" id="CHEBI:57540"/>
    </ligand>
</feature>
<evidence type="ECO:0008006" key="16">
    <source>
        <dbReference type="Google" id="ProtNLM"/>
    </source>
</evidence>
<feature type="binding site" evidence="9">
    <location>
        <position position="52"/>
    </location>
    <ligand>
        <name>FAD</name>
        <dbReference type="ChEBI" id="CHEBI:57692"/>
    </ligand>
</feature>
<gene>
    <name evidence="14" type="ORF">OMK_01438</name>
</gene>
<dbReference type="InterPro" id="IPR012999">
    <property type="entry name" value="Pyr_OxRdtase_I_AS"/>
</dbReference>
<dbReference type="FunFam" id="3.30.390.30:FF:000001">
    <property type="entry name" value="Dihydrolipoyl dehydrogenase"/>
    <property type="match status" value="1"/>
</dbReference>
<dbReference type="Gene3D" id="3.30.390.30">
    <property type="match status" value="1"/>
</dbReference>
<dbReference type="AlphaFoldDB" id="S1P1W2"/>
<dbReference type="PROSITE" id="PS00076">
    <property type="entry name" value="PYRIDINE_REDOX_1"/>
    <property type="match status" value="1"/>
</dbReference>
<evidence type="ECO:0000256" key="7">
    <source>
        <dbReference type="ARBA" id="ARBA00023284"/>
    </source>
</evidence>
<feature type="disulfide bond" description="Redox-active" evidence="10">
    <location>
        <begin position="43"/>
        <end position="48"/>
    </location>
</feature>
<evidence type="ECO:0000256" key="3">
    <source>
        <dbReference type="ARBA" id="ARBA00022827"/>
    </source>
</evidence>
<keyword evidence="9" id="KW-0520">NAD</keyword>
<dbReference type="PANTHER" id="PTHR43014:SF4">
    <property type="entry name" value="PYRIDINE NUCLEOTIDE-DISULFIDE OXIDOREDUCTASE RCLA-RELATED"/>
    <property type="match status" value="1"/>
</dbReference>
<feature type="binding site" evidence="9">
    <location>
        <position position="296"/>
    </location>
    <ligand>
        <name>FAD</name>
        <dbReference type="ChEBI" id="CHEBI:57692"/>
    </ligand>
</feature>
<dbReference type="HOGENOM" id="CLU_016755_1_2_9"/>
<evidence type="ECO:0000259" key="13">
    <source>
        <dbReference type="Pfam" id="PF07992"/>
    </source>
</evidence>
<dbReference type="PIRSF" id="PIRSF000350">
    <property type="entry name" value="Mercury_reductase_MerA"/>
    <property type="match status" value="1"/>
</dbReference>
<keyword evidence="15" id="KW-1185">Reference proteome</keyword>
<keyword evidence="7 11" id="KW-0676">Redox-active center</keyword>
<dbReference type="eggNOG" id="COG1249">
    <property type="taxonomic scope" value="Bacteria"/>
</dbReference>
<feature type="domain" description="FAD/NAD(P)-binding" evidence="13">
    <location>
        <begin position="5"/>
        <end position="305"/>
    </location>
</feature>
<keyword evidence="2 11" id="KW-0285">Flavoprotein</keyword>
<feature type="domain" description="Pyridine nucleotide-disulphide oxidoreductase dimerisation" evidence="12">
    <location>
        <begin position="332"/>
        <end position="438"/>
    </location>
</feature>
<evidence type="ECO:0000313" key="15">
    <source>
        <dbReference type="Proteomes" id="UP000014127"/>
    </source>
</evidence>
<keyword evidence="6" id="KW-1015">Disulfide bond</keyword>
<dbReference type="InterPro" id="IPR036188">
    <property type="entry name" value="FAD/NAD-bd_sf"/>
</dbReference>
<protein>
    <recommendedName>
        <fullName evidence="16">Pyridine nucleotide-disulfide oxidoreductase</fullName>
    </recommendedName>
</protein>
<dbReference type="Pfam" id="PF07992">
    <property type="entry name" value="Pyr_redox_2"/>
    <property type="match status" value="1"/>
</dbReference>
<evidence type="ECO:0000256" key="10">
    <source>
        <dbReference type="PIRSR" id="PIRSR000350-4"/>
    </source>
</evidence>
<dbReference type="SUPFAM" id="SSF55424">
    <property type="entry name" value="FAD/NAD-linked reductases, dimerisation (C-terminal) domain"/>
    <property type="match status" value="1"/>
</dbReference>
<comment type="similarity">
    <text evidence="1 11">Belongs to the class-I pyridine nucleotide-disulfide oxidoreductase family.</text>
</comment>
<evidence type="ECO:0000256" key="6">
    <source>
        <dbReference type="ARBA" id="ARBA00023157"/>
    </source>
</evidence>
<keyword evidence="9" id="KW-0547">Nucleotide-binding</keyword>
<keyword evidence="5 11" id="KW-0560">Oxidoreductase</keyword>
<reference evidence="14 15" key="1">
    <citation type="submission" date="2013-03" db="EMBL/GenBank/DDBJ databases">
        <title>The Genome Sequence of Enterococcus dispar ATCC_51266 (Illumina only assembly).</title>
        <authorList>
            <consortium name="The Broad Institute Genomics Platform"/>
            <consortium name="The Broad Institute Genome Sequencing Center for Infectious Disease"/>
            <person name="Earl A."/>
            <person name="Russ C."/>
            <person name="Gilmore M."/>
            <person name="Surin D."/>
            <person name="Walker B."/>
            <person name="Young S."/>
            <person name="Zeng Q."/>
            <person name="Gargeya S."/>
            <person name="Fitzgerald M."/>
            <person name="Haas B."/>
            <person name="Abouelleil A."/>
            <person name="Allen A.W."/>
            <person name="Alvarado L."/>
            <person name="Arachchi H.M."/>
            <person name="Berlin A.M."/>
            <person name="Chapman S.B."/>
            <person name="Gainer-Dewar J."/>
            <person name="Goldberg J."/>
            <person name="Griggs A."/>
            <person name="Gujja S."/>
            <person name="Hansen M."/>
            <person name="Howarth C."/>
            <person name="Imamovic A."/>
            <person name="Ireland A."/>
            <person name="Larimer J."/>
            <person name="McCowan C."/>
            <person name="Murphy C."/>
            <person name="Pearson M."/>
            <person name="Poon T.W."/>
            <person name="Priest M."/>
            <person name="Roberts A."/>
            <person name="Saif S."/>
            <person name="Shea T."/>
            <person name="Sisk P."/>
            <person name="Sykes S."/>
            <person name="Wortman J."/>
            <person name="Nusbaum C."/>
            <person name="Birren B."/>
        </authorList>
    </citation>
    <scope>NUCLEOTIDE SEQUENCE [LARGE SCALE GENOMIC DNA]</scope>
    <source>
        <strain evidence="14 15">ATCC 51266</strain>
    </source>
</reference>
<dbReference type="OrthoDB" id="9800167at2"/>
<dbReference type="RefSeq" id="WP_016172610.1">
    <property type="nucleotide sequence ID" value="NZ_ASWK01000001.1"/>
</dbReference>
<dbReference type="PANTHER" id="PTHR43014">
    <property type="entry name" value="MERCURIC REDUCTASE"/>
    <property type="match status" value="1"/>
</dbReference>
<evidence type="ECO:0000256" key="1">
    <source>
        <dbReference type="ARBA" id="ARBA00007532"/>
    </source>
</evidence>
<dbReference type="Proteomes" id="UP000014127">
    <property type="component" value="Unassembled WGS sequence"/>
</dbReference>
<dbReference type="Gene3D" id="3.50.50.60">
    <property type="entry name" value="FAD/NAD(P)-binding domain"/>
    <property type="match status" value="2"/>
</dbReference>
<comment type="cofactor">
    <cofactor evidence="9">
        <name>FAD</name>
        <dbReference type="ChEBI" id="CHEBI:57692"/>
    </cofactor>
    <text evidence="9">Binds 1 FAD per subunit.</text>
</comment>
<keyword evidence="3 9" id="KW-0274">FAD</keyword>
<dbReference type="InterPro" id="IPR001100">
    <property type="entry name" value="Pyr_nuc-diS_OxRdtase"/>
</dbReference>
<dbReference type="PRINTS" id="PR00411">
    <property type="entry name" value="PNDRDTASEI"/>
</dbReference>
<evidence type="ECO:0000256" key="5">
    <source>
        <dbReference type="ARBA" id="ARBA00023002"/>
    </source>
</evidence>
<dbReference type="SUPFAM" id="SSF51905">
    <property type="entry name" value="FAD/NAD(P)-binding domain"/>
    <property type="match status" value="1"/>
</dbReference>
<evidence type="ECO:0000313" key="14">
    <source>
        <dbReference type="EMBL" id="EOT41267.1"/>
    </source>
</evidence>
<organism evidence="14 15">
    <name type="scientific">Enterococcus dispar ATCC 51266</name>
    <dbReference type="NCBI Taxonomy" id="1139219"/>
    <lineage>
        <taxon>Bacteria</taxon>
        <taxon>Bacillati</taxon>
        <taxon>Bacillota</taxon>
        <taxon>Bacilli</taxon>
        <taxon>Lactobacillales</taxon>
        <taxon>Enterococcaceae</taxon>
        <taxon>Enterococcus</taxon>
    </lineage>
</organism>
<evidence type="ECO:0000256" key="4">
    <source>
        <dbReference type="ARBA" id="ARBA00022857"/>
    </source>
</evidence>
<dbReference type="STRING" id="44009.RV01_GL001260"/>
<feature type="binding site" evidence="9">
    <location>
        <position position="255"/>
    </location>
    <ligand>
        <name>NAD(+)</name>
        <dbReference type="ChEBI" id="CHEBI:57540"/>
    </ligand>
</feature>
<keyword evidence="4" id="KW-0521">NADP</keyword>
<comment type="caution">
    <text evidence="14">The sequence shown here is derived from an EMBL/GenBank/DDBJ whole genome shotgun (WGS) entry which is preliminary data.</text>
</comment>
<dbReference type="InterPro" id="IPR016156">
    <property type="entry name" value="FAD/NAD-linked_Rdtase_dimer_sf"/>
</dbReference>
<dbReference type="GO" id="GO:0003955">
    <property type="term" value="F:NAD(P)H dehydrogenase (quinone) activity"/>
    <property type="evidence" value="ECO:0007669"/>
    <property type="project" value="TreeGrafter"/>
</dbReference>
<dbReference type="GO" id="GO:0016668">
    <property type="term" value="F:oxidoreductase activity, acting on a sulfur group of donors, NAD(P) as acceptor"/>
    <property type="evidence" value="ECO:0007669"/>
    <property type="project" value="InterPro"/>
</dbReference>
<accession>S1P1W2</accession>
<sequence length="442" mass="48801">MEAYKNVIIGFGKGGKTLAKLLAKHNEEVLIIEESDQMYGGTCINVGCIPSKFLILQGEKGEAFEQAVLKKDVLIEKLRDKNYHMLQDEESATVWTGKASFLNDHELLVNMMDGSERTIKAERIFINTGATSIIPSIDGLTLGKRVVTSKEIMSLDRRPDRLVIIGAGYIGLEYASMFANFGSEVTVIDGRAEFIPREDEDIAAMIYEDMGNQGIKFELDQQLVKVVENPEAVEIHYGNNETKVIEADMVLVATGRKPNTEGLGLENTSIEVSPNGAVMVDEKLQTTTENIWAIGDVKGGLQFTYISLDDYRIIADQLFGDGSRSTNDRAVVPYTVFLTPPLSNVGLTERQVQAEGFKYQVFKQPVAAIPKAQVAEDARGMYKIIVDTETENILGASLYGIESHETINIISLAMKAGISYKVLRDQIFTHPTMAEALNDVLK</sequence>
<dbReference type="InterPro" id="IPR004099">
    <property type="entry name" value="Pyr_nucl-diS_OxRdtase_dimer"/>
</dbReference>
<dbReference type="EMBL" id="AHYR01000005">
    <property type="protein sequence ID" value="EOT41267.1"/>
    <property type="molecule type" value="Genomic_DNA"/>
</dbReference>
<dbReference type="PATRIC" id="fig|1139219.3.peg.1398"/>
<dbReference type="Pfam" id="PF02852">
    <property type="entry name" value="Pyr_redox_dim"/>
    <property type="match status" value="1"/>
</dbReference>